<protein>
    <submittedName>
        <fullName evidence="1">Ectonucleotide pyrophosphatase/phosphodiesterase 3</fullName>
    </submittedName>
</protein>
<dbReference type="PANTHER" id="PTHR10151:SF107">
    <property type="entry name" value="ECTONUCLEOTIDE PYROPHOSPHATASE_PHOSPHODIESTERASE FAMILY MEMBER 3"/>
    <property type="match status" value="1"/>
</dbReference>
<dbReference type="InterPro" id="IPR017850">
    <property type="entry name" value="Alkaline_phosphatase_core_sf"/>
</dbReference>
<dbReference type="Pfam" id="PF01663">
    <property type="entry name" value="Phosphodiest"/>
    <property type="match status" value="1"/>
</dbReference>
<dbReference type="GeneTree" id="ENSGT00940000159640"/>
<reference evidence="1" key="2">
    <citation type="submission" date="2025-09" db="UniProtKB">
        <authorList>
            <consortium name="Ensembl"/>
        </authorList>
    </citation>
    <scope>IDENTIFICATION</scope>
</reference>
<dbReference type="Ensembl" id="ENSCABT00000024894.1">
    <property type="protein sequence ID" value="ENSCABP00000022727.1"/>
    <property type="gene ID" value="ENSCABG00000016706.1"/>
</dbReference>
<dbReference type="PANTHER" id="PTHR10151">
    <property type="entry name" value="ECTONUCLEOTIDE PYROPHOSPHATASE/PHOSPHODIESTERASE"/>
    <property type="match status" value="1"/>
</dbReference>
<accession>A0A8C0HFF3</accession>
<dbReference type="FunFam" id="3.40.720.10:FF:000145">
    <property type="entry name" value="Uncharacterized protein"/>
    <property type="match status" value="1"/>
</dbReference>
<dbReference type="GO" id="GO:0047429">
    <property type="term" value="F:nucleoside triphosphate diphosphatase activity"/>
    <property type="evidence" value="ECO:0007669"/>
    <property type="project" value="TreeGrafter"/>
</dbReference>
<name>A0A8C0HFF3_CHEAB</name>
<reference evidence="1" key="1">
    <citation type="submission" date="2025-08" db="UniProtKB">
        <authorList>
            <consortium name="Ensembl"/>
        </authorList>
    </citation>
    <scope>IDENTIFICATION</scope>
</reference>
<proteinExistence type="predicted"/>
<dbReference type="InterPro" id="IPR002591">
    <property type="entry name" value="Phosphodiest/P_Trfase"/>
</dbReference>
<dbReference type="AlphaFoldDB" id="A0A8C0HFF3"/>
<dbReference type="GO" id="GO:0009143">
    <property type="term" value="P:nucleoside triphosphate catabolic process"/>
    <property type="evidence" value="ECO:0007669"/>
    <property type="project" value="TreeGrafter"/>
</dbReference>
<sequence>LRESSMPFGNGLGPVIKALQLADEALGMLMEGLKQRNLHNCVNLIVLADHGMDKTYCNQLEYMTDYFNQINFYMYDGPAARIRAYNVPEDYFTYLNTIGPFYVFQCRKPNQHFKPYLTPNLPKRFHYANNIRIDKVHLMVDRQWLAVRNKDYTFCGGGNHGYDNEFKSMEAIFMAHGPSFKEKTEVEPFENIEIYNLMCDLLHIKPAPNNGTHGSLNHLLKMAFYNPSHSKEESPPSSCPFTTLTPLDELGCTCAPLVSNGSSVLFLINQNMYSS</sequence>
<gene>
    <name evidence="1" type="primary">ENPP3</name>
</gene>
<organism evidence="1 2">
    <name type="scientific">Chelonoidis abingdonii</name>
    <name type="common">Abingdon island giant tortoise</name>
    <name type="synonym">Testudo abingdonii</name>
    <dbReference type="NCBI Taxonomy" id="106734"/>
    <lineage>
        <taxon>Eukaryota</taxon>
        <taxon>Metazoa</taxon>
        <taxon>Chordata</taxon>
        <taxon>Craniata</taxon>
        <taxon>Vertebrata</taxon>
        <taxon>Euteleostomi</taxon>
        <taxon>Archelosauria</taxon>
        <taxon>Testudinata</taxon>
        <taxon>Testudines</taxon>
        <taxon>Cryptodira</taxon>
        <taxon>Durocryptodira</taxon>
        <taxon>Testudinoidea</taxon>
        <taxon>Testudinidae</taxon>
        <taxon>Chelonoidis</taxon>
    </lineage>
</organism>
<keyword evidence="2" id="KW-1185">Reference proteome</keyword>
<dbReference type="SUPFAM" id="SSF53649">
    <property type="entry name" value="Alkaline phosphatase-like"/>
    <property type="match status" value="1"/>
</dbReference>
<dbReference type="Gene3D" id="3.40.720.10">
    <property type="entry name" value="Alkaline Phosphatase, subunit A"/>
    <property type="match status" value="1"/>
</dbReference>
<evidence type="ECO:0000313" key="1">
    <source>
        <dbReference type="Ensembl" id="ENSCABP00000022727.1"/>
    </source>
</evidence>
<evidence type="ECO:0000313" key="2">
    <source>
        <dbReference type="Proteomes" id="UP000694404"/>
    </source>
</evidence>
<dbReference type="Proteomes" id="UP000694404">
    <property type="component" value="Unplaced"/>
</dbReference>